<keyword evidence="2" id="KW-1185">Reference proteome</keyword>
<sequence>MKRYCRFPYFLPCLIISVFSLGVFIICCYLPKSVAKNVPVVFQLSVLHE</sequence>
<protein>
    <submittedName>
        <fullName evidence="1">Uncharacterized protein</fullName>
    </submittedName>
</protein>
<dbReference type="Proteomes" id="UP001164250">
    <property type="component" value="Chromosome 4"/>
</dbReference>
<name>A0ACC1BHM0_9ROSI</name>
<proteinExistence type="predicted"/>
<evidence type="ECO:0000313" key="1">
    <source>
        <dbReference type="EMBL" id="KAJ0098348.1"/>
    </source>
</evidence>
<organism evidence="1 2">
    <name type="scientific">Pistacia atlantica</name>
    <dbReference type="NCBI Taxonomy" id="434234"/>
    <lineage>
        <taxon>Eukaryota</taxon>
        <taxon>Viridiplantae</taxon>
        <taxon>Streptophyta</taxon>
        <taxon>Embryophyta</taxon>
        <taxon>Tracheophyta</taxon>
        <taxon>Spermatophyta</taxon>
        <taxon>Magnoliopsida</taxon>
        <taxon>eudicotyledons</taxon>
        <taxon>Gunneridae</taxon>
        <taxon>Pentapetalae</taxon>
        <taxon>rosids</taxon>
        <taxon>malvids</taxon>
        <taxon>Sapindales</taxon>
        <taxon>Anacardiaceae</taxon>
        <taxon>Pistacia</taxon>
    </lineage>
</organism>
<dbReference type="EMBL" id="CM047900">
    <property type="protein sequence ID" value="KAJ0098348.1"/>
    <property type="molecule type" value="Genomic_DNA"/>
</dbReference>
<gene>
    <name evidence="1" type="ORF">Patl1_21022</name>
</gene>
<evidence type="ECO:0000313" key="2">
    <source>
        <dbReference type="Proteomes" id="UP001164250"/>
    </source>
</evidence>
<comment type="caution">
    <text evidence="1">The sequence shown here is derived from an EMBL/GenBank/DDBJ whole genome shotgun (WGS) entry which is preliminary data.</text>
</comment>
<reference evidence="2" key="1">
    <citation type="journal article" date="2023" name="G3 (Bethesda)">
        <title>Genome assembly and association tests identify interacting loci associated with vigor, precocity, and sex in interspecific pistachio rootstocks.</title>
        <authorList>
            <person name="Palmer W."/>
            <person name="Jacygrad E."/>
            <person name="Sagayaradj S."/>
            <person name="Cavanaugh K."/>
            <person name="Han R."/>
            <person name="Bertier L."/>
            <person name="Beede B."/>
            <person name="Kafkas S."/>
            <person name="Golino D."/>
            <person name="Preece J."/>
            <person name="Michelmore R."/>
        </authorList>
    </citation>
    <scope>NUCLEOTIDE SEQUENCE [LARGE SCALE GENOMIC DNA]</scope>
</reference>
<accession>A0ACC1BHM0</accession>